<comment type="caution">
    <text evidence="1">The sequence shown here is derived from an EMBL/GenBank/DDBJ whole genome shotgun (WGS) entry which is preliminary data.</text>
</comment>
<organism evidence="1 2">
    <name type="scientific">Planobispora takensis</name>
    <dbReference type="NCBI Taxonomy" id="1367882"/>
    <lineage>
        <taxon>Bacteria</taxon>
        <taxon>Bacillati</taxon>
        <taxon>Actinomycetota</taxon>
        <taxon>Actinomycetes</taxon>
        <taxon>Streptosporangiales</taxon>
        <taxon>Streptosporangiaceae</taxon>
        <taxon>Planobispora</taxon>
    </lineage>
</organism>
<dbReference type="Proteomes" id="UP000634476">
    <property type="component" value="Unassembled WGS sequence"/>
</dbReference>
<dbReference type="EMBL" id="BOOK01000012">
    <property type="protein sequence ID" value="GIH99866.1"/>
    <property type="molecule type" value="Genomic_DNA"/>
</dbReference>
<reference evidence="1" key="1">
    <citation type="submission" date="2021-01" db="EMBL/GenBank/DDBJ databases">
        <title>Whole genome shotgun sequence of Planobispora takensis NBRC 109077.</title>
        <authorList>
            <person name="Komaki H."/>
            <person name="Tamura T."/>
        </authorList>
    </citation>
    <scope>NUCLEOTIDE SEQUENCE</scope>
    <source>
        <strain evidence="1">NBRC 109077</strain>
    </source>
</reference>
<accession>A0A8J3SSS6</accession>
<dbReference type="AlphaFoldDB" id="A0A8J3SSS6"/>
<evidence type="ECO:0000313" key="2">
    <source>
        <dbReference type="Proteomes" id="UP000634476"/>
    </source>
</evidence>
<gene>
    <name evidence="1" type="ORF">Pta02_18750</name>
</gene>
<proteinExistence type="predicted"/>
<keyword evidence="2" id="KW-1185">Reference proteome</keyword>
<evidence type="ECO:0000313" key="1">
    <source>
        <dbReference type="EMBL" id="GIH99866.1"/>
    </source>
</evidence>
<dbReference type="RefSeq" id="WP_203874307.1">
    <property type="nucleotide sequence ID" value="NZ_BOOK01000012.1"/>
</dbReference>
<name>A0A8J3SSS6_9ACTN</name>
<sequence>MTAPLPPPGSGADIYGLAAPTLADARTALVAVYGEPDARRIWIELLDRAQMTGAETGEAALERFIQVMRDHHPVTALCGRSLNIRLHSYRRLAAAYDMTGSEK</sequence>
<protein>
    <submittedName>
        <fullName evidence="1">Uncharacterized protein</fullName>
    </submittedName>
</protein>